<keyword evidence="2" id="KW-0238">DNA-binding</keyword>
<evidence type="ECO:0000259" key="1">
    <source>
        <dbReference type="Pfam" id="PF09836"/>
    </source>
</evidence>
<evidence type="ECO:0000313" key="2">
    <source>
        <dbReference type="EMBL" id="ASP21044.1"/>
    </source>
</evidence>
<dbReference type="InterPro" id="IPR018640">
    <property type="entry name" value="DUF2063"/>
</dbReference>
<dbReference type="AlphaFoldDB" id="A0A222E4B4"/>
<name>A0A222E4B4_9RHOB</name>
<dbReference type="OrthoDB" id="4146344at2"/>
<organism evidence="2 3">
    <name type="scientific">Antarctobacter heliothermus</name>
    <dbReference type="NCBI Taxonomy" id="74033"/>
    <lineage>
        <taxon>Bacteria</taxon>
        <taxon>Pseudomonadati</taxon>
        <taxon>Pseudomonadota</taxon>
        <taxon>Alphaproteobacteria</taxon>
        <taxon>Rhodobacterales</taxon>
        <taxon>Roseobacteraceae</taxon>
        <taxon>Antarctobacter</taxon>
    </lineage>
</organism>
<dbReference type="InterPro" id="IPR044922">
    <property type="entry name" value="DUF2063_N_sf"/>
</dbReference>
<feature type="domain" description="Putative DNA-binding" evidence="1">
    <location>
        <begin position="10"/>
        <end position="98"/>
    </location>
</feature>
<proteinExistence type="predicted"/>
<evidence type="ECO:0000313" key="3">
    <source>
        <dbReference type="Proteomes" id="UP000203589"/>
    </source>
</evidence>
<gene>
    <name evidence="2" type="ORF">ANTHELSMS3_02369</name>
</gene>
<dbReference type="KEGG" id="aht:ANTHELSMS3_02369"/>
<keyword evidence="3" id="KW-1185">Reference proteome</keyword>
<dbReference type="Pfam" id="PF09836">
    <property type="entry name" value="DUF2063"/>
    <property type="match status" value="1"/>
</dbReference>
<dbReference type="Gene3D" id="1.10.150.690">
    <property type="entry name" value="DUF2063"/>
    <property type="match status" value="1"/>
</dbReference>
<reference evidence="2 3" key="1">
    <citation type="submission" date="2017-07" db="EMBL/GenBank/DDBJ databases">
        <title>Genome Sequence of Antarctobacter heliothermus Strain SMS3 Isolated from a culture of the Diatom Skeletonema marinoi.</title>
        <authorList>
            <person name="Topel M."/>
            <person name="Pinder M.I.M."/>
            <person name="Johansson O.N."/>
            <person name="Kourtchenko O."/>
            <person name="Godhe A."/>
            <person name="Clarke A.K."/>
        </authorList>
    </citation>
    <scope>NUCLEOTIDE SEQUENCE [LARGE SCALE GENOMIC DNA]</scope>
    <source>
        <strain evidence="2 3">SMS3</strain>
    </source>
</reference>
<dbReference type="Proteomes" id="UP000203589">
    <property type="component" value="Chromosome"/>
</dbReference>
<dbReference type="GO" id="GO:0003677">
    <property type="term" value="F:DNA binding"/>
    <property type="evidence" value="ECO:0007669"/>
    <property type="project" value="UniProtKB-KW"/>
</dbReference>
<sequence length="250" mass="26643">MAEASTAEAAFRMGLLRADVAIPGGLTDGAGRPAGRRYDVYRNNVAVALREALEAGFPAVAKLIGPENFARSAGMYLRSDPPVTPLMMHYGAGFPAFLEGIEALRGIGYLGDVARLELAMRRSYHAADAAVFESGRLALLDEAALMAARLVLAPSVQVVRSRWPVLSVYRFTLRPDQPKPQARAEDVLITRAEYDPTPHLLPQGGADFVDALLRGLTFGAAVTSAGADFDLPATLTLLLQQGAISDFCTA</sequence>
<dbReference type="EMBL" id="CP022540">
    <property type="protein sequence ID" value="ASP21044.1"/>
    <property type="molecule type" value="Genomic_DNA"/>
</dbReference>
<accession>A0A222E4B4</accession>
<protein>
    <submittedName>
        <fullName evidence="2">Putative DNA-binding domain protein</fullName>
    </submittedName>
</protein>